<evidence type="ECO:0000313" key="12">
    <source>
        <dbReference type="Proteomes" id="UP000323426"/>
    </source>
</evidence>
<gene>
    <name evidence="11" type="primary">tsaE</name>
    <name evidence="11" type="ORF">F0145_05540</name>
</gene>
<organism evidence="11 12">
    <name type="scientific">Adhaeribacter rhizoryzae</name>
    <dbReference type="NCBI Taxonomy" id="2607907"/>
    <lineage>
        <taxon>Bacteria</taxon>
        <taxon>Pseudomonadati</taxon>
        <taxon>Bacteroidota</taxon>
        <taxon>Cytophagia</taxon>
        <taxon>Cytophagales</taxon>
        <taxon>Hymenobacteraceae</taxon>
        <taxon>Adhaeribacter</taxon>
    </lineage>
</organism>
<evidence type="ECO:0000256" key="8">
    <source>
        <dbReference type="ARBA" id="ARBA00022840"/>
    </source>
</evidence>
<name>A0A5M6DPM0_9BACT</name>
<dbReference type="Proteomes" id="UP000323426">
    <property type="component" value="Unassembled WGS sequence"/>
</dbReference>
<dbReference type="NCBIfam" id="TIGR00150">
    <property type="entry name" value="T6A_YjeE"/>
    <property type="match status" value="1"/>
</dbReference>
<accession>A0A5M6DPM0</accession>
<dbReference type="EMBL" id="VWSF01000003">
    <property type="protein sequence ID" value="KAA5548192.1"/>
    <property type="molecule type" value="Genomic_DNA"/>
</dbReference>
<sequence>MNEKVVEIPALAQLPVAAAAVWDFAKDENILLFEGEMAAGKTTLIKEICRQAGVEEPVSSPTYALVNEYASNRGEVFYHFDFYRINDPREALDMGATEYFYSGNKCLIEWPSLVQDLLPEHFVTVTIAKGAGEARTITLKKY</sequence>
<evidence type="ECO:0000256" key="4">
    <source>
        <dbReference type="ARBA" id="ARBA00022490"/>
    </source>
</evidence>
<evidence type="ECO:0000256" key="10">
    <source>
        <dbReference type="ARBA" id="ARBA00032441"/>
    </source>
</evidence>
<dbReference type="AlphaFoldDB" id="A0A5M6DPM0"/>
<evidence type="ECO:0000256" key="1">
    <source>
        <dbReference type="ARBA" id="ARBA00004496"/>
    </source>
</evidence>
<comment type="similarity">
    <text evidence="2">Belongs to the TsaE family.</text>
</comment>
<dbReference type="GO" id="GO:0002949">
    <property type="term" value="P:tRNA threonylcarbamoyladenosine modification"/>
    <property type="evidence" value="ECO:0007669"/>
    <property type="project" value="InterPro"/>
</dbReference>
<dbReference type="RefSeq" id="WP_150087325.1">
    <property type="nucleotide sequence ID" value="NZ_VWSF01000003.1"/>
</dbReference>
<keyword evidence="11" id="KW-0808">Transferase</keyword>
<keyword evidence="4" id="KW-0963">Cytoplasm</keyword>
<evidence type="ECO:0000256" key="2">
    <source>
        <dbReference type="ARBA" id="ARBA00007599"/>
    </source>
</evidence>
<keyword evidence="8" id="KW-0067">ATP-binding</keyword>
<dbReference type="GO" id="GO:0016740">
    <property type="term" value="F:transferase activity"/>
    <property type="evidence" value="ECO:0007669"/>
    <property type="project" value="UniProtKB-KW"/>
</dbReference>
<dbReference type="Gene3D" id="3.40.50.300">
    <property type="entry name" value="P-loop containing nucleotide triphosphate hydrolases"/>
    <property type="match status" value="1"/>
</dbReference>
<proteinExistence type="inferred from homology"/>
<reference evidence="11 12" key="1">
    <citation type="submission" date="2019-09" db="EMBL/GenBank/DDBJ databases">
        <title>Genome sequence and assembly of Adhaeribacter sp.</title>
        <authorList>
            <person name="Chhetri G."/>
        </authorList>
    </citation>
    <scope>NUCLEOTIDE SEQUENCE [LARGE SCALE GENOMIC DNA]</scope>
    <source>
        <strain evidence="11 12">DK36</strain>
    </source>
</reference>
<dbReference type="InterPro" id="IPR027417">
    <property type="entry name" value="P-loop_NTPase"/>
</dbReference>
<protein>
    <recommendedName>
        <fullName evidence="3">tRNA threonylcarbamoyladenosine biosynthesis protein TsaE</fullName>
    </recommendedName>
    <alternativeName>
        <fullName evidence="10">t(6)A37 threonylcarbamoyladenosine biosynthesis protein TsaE</fullName>
    </alternativeName>
</protein>
<keyword evidence="7" id="KW-0547">Nucleotide-binding</keyword>
<dbReference type="GO" id="GO:0005524">
    <property type="term" value="F:ATP binding"/>
    <property type="evidence" value="ECO:0007669"/>
    <property type="project" value="UniProtKB-KW"/>
</dbReference>
<evidence type="ECO:0000256" key="3">
    <source>
        <dbReference type="ARBA" id="ARBA00019010"/>
    </source>
</evidence>
<dbReference type="PANTHER" id="PTHR33540:SF2">
    <property type="entry name" value="TRNA THREONYLCARBAMOYLADENOSINE BIOSYNTHESIS PROTEIN TSAE"/>
    <property type="match status" value="1"/>
</dbReference>
<dbReference type="Pfam" id="PF02367">
    <property type="entry name" value="TsaE"/>
    <property type="match status" value="1"/>
</dbReference>
<evidence type="ECO:0000256" key="9">
    <source>
        <dbReference type="ARBA" id="ARBA00022842"/>
    </source>
</evidence>
<evidence type="ECO:0000313" key="11">
    <source>
        <dbReference type="EMBL" id="KAA5548192.1"/>
    </source>
</evidence>
<keyword evidence="6" id="KW-0479">Metal-binding</keyword>
<evidence type="ECO:0000256" key="6">
    <source>
        <dbReference type="ARBA" id="ARBA00022723"/>
    </source>
</evidence>
<evidence type="ECO:0000256" key="7">
    <source>
        <dbReference type="ARBA" id="ARBA00022741"/>
    </source>
</evidence>
<dbReference type="PANTHER" id="PTHR33540">
    <property type="entry name" value="TRNA THREONYLCARBAMOYLADENOSINE BIOSYNTHESIS PROTEIN TSAE"/>
    <property type="match status" value="1"/>
</dbReference>
<evidence type="ECO:0000256" key="5">
    <source>
        <dbReference type="ARBA" id="ARBA00022694"/>
    </source>
</evidence>
<dbReference type="InterPro" id="IPR003442">
    <property type="entry name" value="T6A_TsaE"/>
</dbReference>
<comment type="caution">
    <text evidence="11">The sequence shown here is derived from an EMBL/GenBank/DDBJ whole genome shotgun (WGS) entry which is preliminary data.</text>
</comment>
<comment type="subcellular location">
    <subcellularLocation>
        <location evidence="1">Cytoplasm</location>
    </subcellularLocation>
</comment>
<dbReference type="GO" id="GO:0046872">
    <property type="term" value="F:metal ion binding"/>
    <property type="evidence" value="ECO:0007669"/>
    <property type="project" value="UniProtKB-KW"/>
</dbReference>
<dbReference type="SUPFAM" id="SSF52540">
    <property type="entry name" value="P-loop containing nucleoside triphosphate hydrolases"/>
    <property type="match status" value="1"/>
</dbReference>
<keyword evidence="5" id="KW-0819">tRNA processing</keyword>
<keyword evidence="12" id="KW-1185">Reference proteome</keyword>
<dbReference type="GO" id="GO:0005737">
    <property type="term" value="C:cytoplasm"/>
    <property type="evidence" value="ECO:0007669"/>
    <property type="project" value="UniProtKB-SubCell"/>
</dbReference>
<keyword evidence="9" id="KW-0460">Magnesium</keyword>